<keyword evidence="7" id="KW-0732">Signal</keyword>
<evidence type="ECO:0000313" key="14">
    <source>
        <dbReference type="EMBL" id="VAW55693.1"/>
    </source>
</evidence>
<dbReference type="InterPro" id="IPR012338">
    <property type="entry name" value="Beta-lactam/transpept-like"/>
</dbReference>
<dbReference type="SUPFAM" id="SSF69189">
    <property type="entry name" value="Penicillin-binding protein associated domain"/>
    <property type="match status" value="1"/>
</dbReference>
<dbReference type="GO" id="GO:0006508">
    <property type="term" value="P:proteolysis"/>
    <property type="evidence" value="ECO:0007669"/>
    <property type="project" value="UniProtKB-KW"/>
</dbReference>
<evidence type="ECO:0000256" key="10">
    <source>
        <dbReference type="ARBA" id="ARBA00022984"/>
    </source>
</evidence>
<dbReference type="InterPro" id="IPR012907">
    <property type="entry name" value="Peptidase_S11_C"/>
</dbReference>
<dbReference type="Gene3D" id="3.40.710.10">
    <property type="entry name" value="DD-peptidase/beta-lactamase superfamily"/>
    <property type="match status" value="1"/>
</dbReference>
<evidence type="ECO:0000256" key="2">
    <source>
        <dbReference type="ARBA" id="ARBA00004752"/>
    </source>
</evidence>
<dbReference type="InterPro" id="IPR001967">
    <property type="entry name" value="Peptidase_S11_N"/>
</dbReference>
<evidence type="ECO:0000256" key="4">
    <source>
        <dbReference type="ARBA" id="ARBA00012448"/>
    </source>
</evidence>
<dbReference type="EC" id="3.4.16.4" evidence="4"/>
<dbReference type="PANTHER" id="PTHR21581:SF6">
    <property type="entry name" value="TRAFFICKING PROTEIN PARTICLE COMPLEX SUBUNIT 12"/>
    <property type="match status" value="1"/>
</dbReference>
<dbReference type="Pfam" id="PF07943">
    <property type="entry name" value="PBP5_C"/>
    <property type="match status" value="1"/>
</dbReference>
<dbReference type="InterPro" id="IPR015956">
    <property type="entry name" value="Peniciliin-bd_prot_C_sf"/>
</dbReference>
<dbReference type="GO" id="GO:0009252">
    <property type="term" value="P:peptidoglycan biosynthetic process"/>
    <property type="evidence" value="ECO:0007669"/>
    <property type="project" value="UniProtKB-UniPathway"/>
</dbReference>
<comment type="similarity">
    <text evidence="3">Belongs to the peptidase S11 family.</text>
</comment>
<dbReference type="Gene3D" id="2.60.410.10">
    <property type="entry name" value="D-Ala-D-Ala carboxypeptidase, C-terminal domain"/>
    <property type="match status" value="1"/>
</dbReference>
<protein>
    <recommendedName>
        <fullName evidence="4">serine-type D-Ala-D-Ala carboxypeptidase</fullName>
        <ecNumber evidence="4">3.4.16.4</ecNumber>
    </recommendedName>
</protein>
<evidence type="ECO:0000256" key="3">
    <source>
        <dbReference type="ARBA" id="ARBA00007164"/>
    </source>
</evidence>
<dbReference type="SUPFAM" id="SSF56601">
    <property type="entry name" value="beta-lactamase/transpeptidase-like"/>
    <property type="match status" value="1"/>
</dbReference>
<dbReference type="Pfam" id="PF00768">
    <property type="entry name" value="Peptidase_S11"/>
    <property type="match status" value="1"/>
</dbReference>
<dbReference type="SMART" id="SM00936">
    <property type="entry name" value="PBP5_C"/>
    <property type="match status" value="1"/>
</dbReference>
<feature type="domain" description="Peptidase S11 D-Ala-D-Ala carboxypeptidase A C-terminal" evidence="13">
    <location>
        <begin position="279"/>
        <end position="369"/>
    </location>
</feature>
<accession>A0A3B0WTE3</accession>
<evidence type="ECO:0000259" key="13">
    <source>
        <dbReference type="SMART" id="SM00936"/>
    </source>
</evidence>
<sequence>MLSRIKSINIFNLILFVVTLLSAHIVVAAMPVPAPPNVAAKNYLLVDFASGKVLAEKNADVQIEPASITKMMTAYVVYKEMEENRLSMEDMVDISEKAWRMGGSRMYLEVNTRVSVYDLLKGLIIQSGNDASVALAEHIAGTENAFVQLMNQYAAELGMSNTNFMNSTGWPDKQHLTTARDIATLAAAIIRDFPEHYSWYAEKEFTYNDIKQYNRNKLLWRDGTVDGIKTGHTDSAGYCLVSSAVRSDMRVISVVLGTGSKKARANVSQAVLNYGFRFFESHTLYDEGEVLSRPRVWKGEFETLTVGLADDLSITIPRGAYNNLDATMDIDKNIEAPVSKGQQVGVVNVSLDGEMMVSVPLVALEKIDEGNFFQIAKDYILRLIE</sequence>
<evidence type="ECO:0000256" key="9">
    <source>
        <dbReference type="ARBA" id="ARBA00022960"/>
    </source>
</evidence>
<keyword evidence="10" id="KW-0573">Peptidoglycan synthesis</keyword>
<dbReference type="PANTHER" id="PTHR21581">
    <property type="entry name" value="D-ALANYL-D-ALANINE CARBOXYPEPTIDASE"/>
    <property type="match status" value="1"/>
</dbReference>
<organism evidence="14">
    <name type="scientific">hydrothermal vent metagenome</name>
    <dbReference type="NCBI Taxonomy" id="652676"/>
    <lineage>
        <taxon>unclassified sequences</taxon>
        <taxon>metagenomes</taxon>
        <taxon>ecological metagenomes</taxon>
    </lineage>
</organism>
<keyword evidence="9" id="KW-0133">Cell shape</keyword>
<keyword evidence="6" id="KW-0645">Protease</keyword>
<keyword evidence="8 14" id="KW-0378">Hydrolase</keyword>
<dbReference type="GO" id="GO:0008360">
    <property type="term" value="P:regulation of cell shape"/>
    <property type="evidence" value="ECO:0007669"/>
    <property type="project" value="UniProtKB-KW"/>
</dbReference>
<comment type="function">
    <text evidence="1">Removes C-terminal D-alanyl residues from sugar-peptide cell wall precursors.</text>
</comment>
<comment type="pathway">
    <text evidence="2">Cell wall biogenesis; peptidoglycan biosynthesis.</text>
</comment>
<dbReference type="GO" id="GO:0009002">
    <property type="term" value="F:serine-type D-Ala-D-Ala carboxypeptidase activity"/>
    <property type="evidence" value="ECO:0007669"/>
    <property type="project" value="UniProtKB-EC"/>
</dbReference>
<evidence type="ECO:0000256" key="11">
    <source>
        <dbReference type="ARBA" id="ARBA00023316"/>
    </source>
</evidence>
<evidence type="ECO:0000256" key="12">
    <source>
        <dbReference type="ARBA" id="ARBA00034000"/>
    </source>
</evidence>
<keyword evidence="5 14" id="KW-0121">Carboxypeptidase</keyword>
<evidence type="ECO:0000256" key="1">
    <source>
        <dbReference type="ARBA" id="ARBA00003217"/>
    </source>
</evidence>
<evidence type="ECO:0000256" key="5">
    <source>
        <dbReference type="ARBA" id="ARBA00022645"/>
    </source>
</evidence>
<dbReference type="EMBL" id="UOFE01000049">
    <property type="protein sequence ID" value="VAW55693.1"/>
    <property type="molecule type" value="Genomic_DNA"/>
</dbReference>
<dbReference type="GO" id="GO:0071555">
    <property type="term" value="P:cell wall organization"/>
    <property type="evidence" value="ECO:0007669"/>
    <property type="project" value="UniProtKB-KW"/>
</dbReference>
<dbReference type="InterPro" id="IPR018044">
    <property type="entry name" value="Peptidase_S11"/>
</dbReference>
<gene>
    <name evidence="14" type="ORF">MNBD_GAMMA05-2242</name>
</gene>
<keyword evidence="11" id="KW-0961">Cell wall biogenesis/degradation</keyword>
<dbReference type="PRINTS" id="PR00725">
    <property type="entry name" value="DADACBPTASE1"/>
</dbReference>
<name>A0A3B0WTE3_9ZZZZ</name>
<dbReference type="AlphaFoldDB" id="A0A3B0WTE3"/>
<dbReference type="InterPro" id="IPR037167">
    <property type="entry name" value="Peptidase_S11_C_sf"/>
</dbReference>
<comment type="catalytic activity">
    <reaction evidence="12">
        <text>Preferential cleavage: (Ac)2-L-Lys-D-Ala-|-D-Ala. Also transpeptidation of peptidyl-alanyl moieties that are N-acyl substituents of D-alanine.</text>
        <dbReference type="EC" id="3.4.16.4"/>
    </reaction>
</comment>
<evidence type="ECO:0000256" key="6">
    <source>
        <dbReference type="ARBA" id="ARBA00022670"/>
    </source>
</evidence>
<evidence type="ECO:0000256" key="7">
    <source>
        <dbReference type="ARBA" id="ARBA00022729"/>
    </source>
</evidence>
<dbReference type="UniPathway" id="UPA00219"/>
<proteinExistence type="inferred from homology"/>
<reference evidence="14" key="1">
    <citation type="submission" date="2018-06" db="EMBL/GenBank/DDBJ databases">
        <authorList>
            <person name="Zhirakovskaya E."/>
        </authorList>
    </citation>
    <scope>NUCLEOTIDE SEQUENCE</scope>
</reference>
<evidence type="ECO:0000256" key="8">
    <source>
        <dbReference type="ARBA" id="ARBA00022801"/>
    </source>
</evidence>